<keyword evidence="4" id="KW-1185">Reference proteome</keyword>
<dbReference type="RefSeq" id="WP_135802296.1">
    <property type="nucleotide sequence ID" value="NZ_SRPF01000001.1"/>
</dbReference>
<proteinExistence type="predicted"/>
<keyword evidence="1" id="KW-0472">Membrane</keyword>
<dbReference type="OrthoDB" id="9770043at2"/>
<accession>A0A4Z1C898</accession>
<evidence type="ECO:0000313" key="3">
    <source>
        <dbReference type="EMBL" id="TGN41910.1"/>
    </source>
</evidence>
<feature type="transmembrane region" description="Helical" evidence="1">
    <location>
        <begin position="126"/>
        <end position="147"/>
    </location>
</feature>
<dbReference type="InterPro" id="IPR011042">
    <property type="entry name" value="6-blade_b-propeller_TolB-like"/>
</dbReference>
<reference evidence="3 4" key="1">
    <citation type="submission" date="2019-04" db="EMBL/GenBank/DDBJ databases">
        <authorList>
            <person name="Park S."/>
            <person name="Yoon J.-H."/>
        </authorList>
    </citation>
    <scope>NUCLEOTIDE SEQUENCE [LARGE SCALE GENOMIC DNA]</scope>
    <source>
        <strain evidence="3 4">HJM-18</strain>
    </source>
</reference>
<protein>
    <submittedName>
        <fullName evidence="3">PQQ-dependent sugar dehydrogenase</fullName>
    </submittedName>
</protein>
<name>A0A4Z1C898_9GAMM</name>
<dbReference type="PANTHER" id="PTHR19328">
    <property type="entry name" value="HEDGEHOG-INTERACTING PROTEIN"/>
    <property type="match status" value="1"/>
</dbReference>
<feature type="domain" description="Glucose/Sorbosone dehydrogenase" evidence="2">
    <location>
        <begin position="195"/>
        <end position="525"/>
    </location>
</feature>
<dbReference type="AlphaFoldDB" id="A0A4Z1C898"/>
<dbReference type="Pfam" id="PF07995">
    <property type="entry name" value="GSDH"/>
    <property type="match status" value="1"/>
</dbReference>
<evidence type="ECO:0000313" key="4">
    <source>
        <dbReference type="Proteomes" id="UP000298325"/>
    </source>
</evidence>
<evidence type="ECO:0000256" key="1">
    <source>
        <dbReference type="SAM" id="Phobius"/>
    </source>
</evidence>
<sequence length="529" mass="56973">MAAPVTWWKVSLAFIVALVAGSVLGSLVQTQFNLQALEALGVDIGLGTRLETSMKDLANFAPIYAILFGASFLFSQAVAAFVVRRTGLVSRLVLYPLAAAVGLWVTLELVNTLAPMPTLIAATREAGGLVTMLIAAAVAGWLFAALVTGLVRRGGGLSAMPAMALLLAGGLALPQPEALADEHSGYQIETLADGLEHPWSLAFLPEGRMLVTERPGRLRMLNADGELQPDPLEGLPEVFASAQAGLFDVLPARDFEQSRMVYLSYACGTSQANHACLARGELGDNGRGLENVTEIFRVEPAKEGNAHYGGRLAWLPDSTLIMTLGDGFDYREQAQRRENHIGSIVRLNPDGSVPEDNPYAGSDQYQGEIYSYGHRNVQGLVYDSERELLIAHEHGPRGGDEINAIKPGGNYGWPITTHGLDYTGARVTPFTEREGIEPPLLHWTPSIAPSGMAVYNGDLFPQWQGDLLVGGLVTQKVHRVSLENGQATEQGVLFEEIGERIRDVRTGPDGAIYLLTDSDNGRLLKITPE</sequence>
<keyword evidence="1" id="KW-0812">Transmembrane</keyword>
<organism evidence="3 4">
    <name type="scientific">Marinobacter confluentis</name>
    <dbReference type="NCBI Taxonomy" id="1697557"/>
    <lineage>
        <taxon>Bacteria</taxon>
        <taxon>Pseudomonadati</taxon>
        <taxon>Pseudomonadota</taxon>
        <taxon>Gammaproteobacteria</taxon>
        <taxon>Pseudomonadales</taxon>
        <taxon>Marinobacteraceae</taxon>
        <taxon>Marinobacter</taxon>
    </lineage>
</organism>
<feature type="transmembrane region" description="Helical" evidence="1">
    <location>
        <begin position="63"/>
        <end position="83"/>
    </location>
</feature>
<dbReference type="InterPro" id="IPR012938">
    <property type="entry name" value="Glc/Sorbosone_DH"/>
</dbReference>
<dbReference type="InterPro" id="IPR011041">
    <property type="entry name" value="Quinoprot_gluc/sorb_DH_b-prop"/>
</dbReference>
<dbReference type="Gene3D" id="2.120.10.30">
    <property type="entry name" value="TolB, C-terminal domain"/>
    <property type="match status" value="1"/>
</dbReference>
<feature type="transmembrane region" description="Helical" evidence="1">
    <location>
        <begin position="92"/>
        <end position="114"/>
    </location>
</feature>
<dbReference type="PANTHER" id="PTHR19328:SF75">
    <property type="entry name" value="ALDOSE SUGAR DEHYDROGENASE YLII"/>
    <property type="match status" value="1"/>
</dbReference>
<evidence type="ECO:0000259" key="2">
    <source>
        <dbReference type="Pfam" id="PF07995"/>
    </source>
</evidence>
<comment type="caution">
    <text evidence="3">The sequence shown here is derived from an EMBL/GenBank/DDBJ whole genome shotgun (WGS) entry which is preliminary data.</text>
</comment>
<dbReference type="EMBL" id="SRPF01000001">
    <property type="protein sequence ID" value="TGN41910.1"/>
    <property type="molecule type" value="Genomic_DNA"/>
</dbReference>
<keyword evidence="1" id="KW-1133">Transmembrane helix</keyword>
<dbReference type="Proteomes" id="UP000298325">
    <property type="component" value="Unassembled WGS sequence"/>
</dbReference>
<dbReference type="SUPFAM" id="SSF50952">
    <property type="entry name" value="Soluble quinoprotein glucose dehydrogenase"/>
    <property type="match status" value="1"/>
</dbReference>
<feature type="transmembrane region" description="Helical" evidence="1">
    <location>
        <begin position="154"/>
        <end position="173"/>
    </location>
</feature>
<gene>
    <name evidence="3" type="ORF">E5Q11_05180</name>
</gene>